<proteinExistence type="predicted"/>
<dbReference type="EMBL" id="JACHJS010000001">
    <property type="protein sequence ID" value="MBB4966587.1"/>
    <property type="molecule type" value="Genomic_DNA"/>
</dbReference>
<dbReference type="AlphaFoldDB" id="A0A7W7WX16"/>
<dbReference type="Proteomes" id="UP000542674">
    <property type="component" value="Unassembled WGS sequence"/>
</dbReference>
<comment type="caution">
    <text evidence="1">The sequence shown here is derived from an EMBL/GenBank/DDBJ whole genome shotgun (WGS) entry which is preliminary data.</text>
</comment>
<dbReference type="SUPFAM" id="SSF52402">
    <property type="entry name" value="Adenine nucleotide alpha hydrolases-like"/>
    <property type="match status" value="1"/>
</dbReference>
<keyword evidence="2" id="KW-1185">Reference proteome</keyword>
<reference evidence="1 2" key="1">
    <citation type="submission" date="2020-08" db="EMBL/GenBank/DDBJ databases">
        <title>Sequencing the genomes of 1000 actinobacteria strains.</title>
        <authorList>
            <person name="Klenk H.-P."/>
        </authorList>
    </citation>
    <scope>NUCLEOTIDE SEQUENCE [LARGE SCALE GENOMIC DNA]</scope>
    <source>
        <strain evidence="1 2">DSM 45084</strain>
    </source>
</reference>
<dbReference type="Gene3D" id="3.40.50.620">
    <property type="entry name" value="HUPs"/>
    <property type="match status" value="1"/>
</dbReference>
<evidence type="ECO:0008006" key="3">
    <source>
        <dbReference type="Google" id="ProtNLM"/>
    </source>
</evidence>
<organism evidence="1 2">
    <name type="scientific">Saccharothrix violaceirubra</name>
    <dbReference type="NCBI Taxonomy" id="413306"/>
    <lineage>
        <taxon>Bacteria</taxon>
        <taxon>Bacillati</taxon>
        <taxon>Actinomycetota</taxon>
        <taxon>Actinomycetes</taxon>
        <taxon>Pseudonocardiales</taxon>
        <taxon>Pseudonocardiaceae</taxon>
        <taxon>Saccharothrix</taxon>
    </lineage>
</organism>
<dbReference type="InterPro" id="IPR014729">
    <property type="entry name" value="Rossmann-like_a/b/a_fold"/>
</dbReference>
<name>A0A7W7WX16_9PSEU</name>
<evidence type="ECO:0000313" key="2">
    <source>
        <dbReference type="Proteomes" id="UP000542674"/>
    </source>
</evidence>
<accession>A0A7W7WX16</accession>
<evidence type="ECO:0000313" key="1">
    <source>
        <dbReference type="EMBL" id="MBB4966587.1"/>
    </source>
</evidence>
<protein>
    <recommendedName>
        <fullName evidence="3">Phosphoadenosine phosphosulfate reductase family protein</fullName>
    </recommendedName>
</protein>
<gene>
    <name evidence="1" type="ORF">F4559_003946</name>
</gene>
<sequence length="352" mass="38134">MPLTFDALVSGVPGEAGVCGHCATAEPVPAAPQVDRSALLDRIFAVYRGAPVEPGEGYESVLRTLPSAGGDIDGVVLYSGGKDSSWMLADLVHRGLKVVAWMLDQGYQSPAAIDNARFLCDRLGVDLVIAKPEREPMDNLFRIGFGIPDQGDPELVRSAMTFGSACWPCFATISARATVFCRENDVPFCFVGTHKGQNRVGDETAMAQTFLPPLSAAADGFVAPLRDHARTRAPESADLLDTAPSRTILVPFYEFVPRPAREDLIADLEAMGWRVPRNTGSCSTNCMINELGCQVMRHQYGFDVYQVFEAHERRLDPEAGPVRPGPLDEAAVRRGARLIGLTPEEERAFGLA</sequence>
<dbReference type="RefSeq" id="WP_184670680.1">
    <property type="nucleotide sequence ID" value="NZ_JACHJS010000001.1"/>
</dbReference>